<dbReference type="Proteomes" id="UP000006903">
    <property type="component" value="Chromosome"/>
</dbReference>
<dbReference type="HOGENOM" id="CLU_122692_0_0_2"/>
<dbReference type="eggNOG" id="arCOG00743">
    <property type="taxonomic scope" value="Archaea"/>
</dbReference>
<dbReference type="KEGG" id="dka:DKAM_0220"/>
<feature type="coiled-coil region" evidence="1">
    <location>
        <begin position="8"/>
        <end position="42"/>
    </location>
</feature>
<protein>
    <submittedName>
        <fullName evidence="2">Predicted transcription regulator, ArsR family</fullName>
    </submittedName>
</protein>
<dbReference type="STRING" id="490899.DKAM_0220"/>
<reference evidence="2 3" key="1">
    <citation type="journal article" date="2009" name="J. Bacteriol.">
        <title>Complete genome sequence of the anaerobic, protein-degrading hyperthermophilic crenarchaeon Desulfurococcus kamchatkensis.</title>
        <authorList>
            <person name="Ravin N.V."/>
            <person name="Mardanov A.V."/>
            <person name="Beletsky A.V."/>
            <person name="Kublanov I.V."/>
            <person name="Kolganova T.V."/>
            <person name="Lebedinsky A.V."/>
            <person name="Chernyh N.A."/>
            <person name="Bonch-Osmolovskaya E.A."/>
            <person name="Skryabin K.G."/>
        </authorList>
    </citation>
    <scope>NUCLEOTIDE SEQUENCE [LARGE SCALE GENOMIC DNA]</scope>
    <source>
        <strain evidence="3">DSM 18924 / JCM 16383 / VKM B-2413 / 1221n</strain>
    </source>
</reference>
<dbReference type="EMBL" id="CP001140">
    <property type="protein sequence ID" value="ACL10546.1"/>
    <property type="molecule type" value="Genomic_DNA"/>
</dbReference>
<sequence>MSSIDEKLDILISVLRELVEKLEKLEERLEKQNIDHPEIKIALEVASAFSLPLIRSLEIARMAYDVLIRLDKPDPITRAIIEVLSSCNEMSISEIYRGVRNIRGKASRRIIGERVRILLSKGIIVNMGSSERPRIILRKCLEKPHG</sequence>
<evidence type="ECO:0000313" key="2">
    <source>
        <dbReference type="EMBL" id="ACL10546.1"/>
    </source>
</evidence>
<accession>B8D2Z9</accession>
<dbReference type="AlphaFoldDB" id="B8D2Z9"/>
<keyword evidence="1" id="KW-0175">Coiled coil</keyword>
<proteinExistence type="predicted"/>
<dbReference type="GeneID" id="7170512"/>
<name>B8D2Z9_DESA1</name>
<gene>
    <name evidence="2" type="ordered locus">DKAM_0220</name>
</gene>
<organism evidence="2 3">
    <name type="scientific">Desulfurococcus amylolyticus (strain DSM 18924 / JCM 16383 / VKM B-2413 / 1221n)</name>
    <name type="common">Desulfurococcus kamchatkensis</name>
    <dbReference type="NCBI Taxonomy" id="490899"/>
    <lineage>
        <taxon>Archaea</taxon>
        <taxon>Thermoproteota</taxon>
        <taxon>Thermoprotei</taxon>
        <taxon>Desulfurococcales</taxon>
        <taxon>Desulfurococcaceae</taxon>
        <taxon>Desulfurococcus</taxon>
    </lineage>
</organism>
<evidence type="ECO:0000313" key="3">
    <source>
        <dbReference type="Proteomes" id="UP000006903"/>
    </source>
</evidence>
<dbReference type="RefSeq" id="WP_012607888.1">
    <property type="nucleotide sequence ID" value="NC_011766.1"/>
</dbReference>
<evidence type="ECO:0000256" key="1">
    <source>
        <dbReference type="SAM" id="Coils"/>
    </source>
</evidence>